<comment type="subcellular location">
    <subcellularLocation>
        <location evidence="1">Membrane</location>
        <topology evidence="1">Multi-pass membrane protein</topology>
    </subcellularLocation>
</comment>
<dbReference type="InterPro" id="IPR000276">
    <property type="entry name" value="GPCR_Rhodpsn"/>
</dbReference>
<feature type="transmembrane region" description="Helical" evidence="8">
    <location>
        <begin position="100"/>
        <end position="124"/>
    </location>
</feature>
<keyword evidence="3 8" id="KW-1133">Transmembrane helix</keyword>
<evidence type="ECO:0000256" key="8">
    <source>
        <dbReference type="SAM" id="Phobius"/>
    </source>
</evidence>
<keyword evidence="4" id="KW-0297">G-protein coupled receptor</keyword>
<dbReference type="GO" id="GO:0005886">
    <property type="term" value="C:plasma membrane"/>
    <property type="evidence" value="ECO:0007669"/>
    <property type="project" value="TreeGrafter"/>
</dbReference>
<evidence type="ECO:0000256" key="2">
    <source>
        <dbReference type="ARBA" id="ARBA00022692"/>
    </source>
</evidence>
<evidence type="ECO:0000256" key="6">
    <source>
        <dbReference type="ARBA" id="ARBA00023170"/>
    </source>
</evidence>
<feature type="domain" description="G-protein coupled receptors family 1 profile" evidence="9">
    <location>
        <begin position="40"/>
        <end position="299"/>
    </location>
</feature>
<reference evidence="10" key="1">
    <citation type="submission" date="2023-01" db="EMBL/GenBank/DDBJ databases">
        <title>Genome assembly of the deep-sea coral Lophelia pertusa.</title>
        <authorList>
            <person name="Herrera S."/>
            <person name="Cordes E."/>
        </authorList>
    </citation>
    <scope>NUCLEOTIDE SEQUENCE</scope>
    <source>
        <strain evidence="10">USNM1676648</strain>
        <tissue evidence="10">Polyp</tissue>
    </source>
</reference>
<dbReference type="Gene3D" id="1.20.1070.10">
    <property type="entry name" value="Rhodopsin 7-helix transmembrane proteins"/>
    <property type="match status" value="1"/>
</dbReference>
<feature type="transmembrane region" description="Helical" evidence="8">
    <location>
        <begin position="28"/>
        <end position="48"/>
    </location>
</feature>
<feature type="transmembrane region" description="Helical" evidence="8">
    <location>
        <begin position="241"/>
        <end position="259"/>
    </location>
</feature>
<feature type="transmembrane region" description="Helical" evidence="8">
    <location>
        <begin position="189"/>
        <end position="210"/>
    </location>
</feature>
<sequence>MSSQLPGNVSTEPPSLRYSTGIKMTATILHTVIIILALVGNFLVIYVLNKKPETRGRLTSFMYVNLAVADLLVTVLVMPLSMQSILMDGRWFDGGFGLFLAKLIMFLFFVALTASIFSLTVIAFDVFFHIVRPLQTFPRFRNKKTLIPIVWISSMCLMTPWLVIVKVKDSRIEYQFTQFGELQASLRGVYLYLVVTIYVFPLVTVCILYGHVCQKLRSHTLPGVAINNRATHRVIATKRQVIRMSITLAVAFALCWLPAHVYHVILAIDVEIHQSLPRYVMLVCYWCGHANSAVNPWLLVYFKKRFRAVFRKMITYPLSRMSFTSKANGSVRRPVSKRIVPATEVYQFTSTL</sequence>
<dbReference type="PRINTS" id="PR00237">
    <property type="entry name" value="GPCRRHODOPSN"/>
</dbReference>
<evidence type="ECO:0000256" key="1">
    <source>
        <dbReference type="ARBA" id="ARBA00004141"/>
    </source>
</evidence>
<accession>A0A9W9ZHN4</accession>
<evidence type="ECO:0000259" key="9">
    <source>
        <dbReference type="PROSITE" id="PS50262"/>
    </source>
</evidence>
<comment type="caution">
    <text evidence="10">The sequence shown here is derived from an EMBL/GenBank/DDBJ whole genome shotgun (WGS) entry which is preliminary data.</text>
</comment>
<feature type="transmembrane region" description="Helical" evidence="8">
    <location>
        <begin position="60"/>
        <end position="80"/>
    </location>
</feature>
<dbReference type="PANTHER" id="PTHR45695">
    <property type="entry name" value="LEUCOKININ RECEPTOR-RELATED"/>
    <property type="match status" value="1"/>
</dbReference>
<dbReference type="Proteomes" id="UP001163046">
    <property type="component" value="Unassembled WGS sequence"/>
</dbReference>
<dbReference type="FunFam" id="1.20.1070.10:FF:000291">
    <property type="entry name" value="Predicted protein"/>
    <property type="match status" value="1"/>
</dbReference>
<proteinExistence type="predicted"/>
<keyword evidence="6" id="KW-0675">Receptor</keyword>
<keyword evidence="11" id="KW-1185">Reference proteome</keyword>
<keyword evidence="5 8" id="KW-0472">Membrane</keyword>
<evidence type="ECO:0000256" key="7">
    <source>
        <dbReference type="ARBA" id="ARBA00023224"/>
    </source>
</evidence>
<name>A0A9W9ZHN4_9CNID</name>
<dbReference type="InterPro" id="IPR017452">
    <property type="entry name" value="GPCR_Rhodpsn_7TM"/>
</dbReference>
<evidence type="ECO:0000256" key="5">
    <source>
        <dbReference type="ARBA" id="ARBA00023136"/>
    </source>
</evidence>
<dbReference type="AlphaFoldDB" id="A0A9W9ZHN4"/>
<keyword evidence="7" id="KW-0807">Transducer</keyword>
<dbReference type="SUPFAM" id="SSF81321">
    <property type="entry name" value="Family A G protein-coupled receptor-like"/>
    <property type="match status" value="1"/>
</dbReference>
<feature type="transmembrane region" description="Helical" evidence="8">
    <location>
        <begin position="145"/>
        <end position="164"/>
    </location>
</feature>
<dbReference type="OrthoDB" id="5975336at2759"/>
<dbReference type="PROSITE" id="PS50262">
    <property type="entry name" value="G_PROTEIN_RECEP_F1_2"/>
    <property type="match status" value="1"/>
</dbReference>
<evidence type="ECO:0000256" key="3">
    <source>
        <dbReference type="ARBA" id="ARBA00022989"/>
    </source>
</evidence>
<evidence type="ECO:0000256" key="4">
    <source>
        <dbReference type="ARBA" id="ARBA00023040"/>
    </source>
</evidence>
<feature type="transmembrane region" description="Helical" evidence="8">
    <location>
        <begin position="279"/>
        <end position="302"/>
    </location>
</feature>
<dbReference type="PANTHER" id="PTHR45695:SF9">
    <property type="entry name" value="LEUCOKININ RECEPTOR"/>
    <property type="match status" value="1"/>
</dbReference>
<dbReference type="Pfam" id="PF00001">
    <property type="entry name" value="7tm_1"/>
    <property type="match status" value="1"/>
</dbReference>
<dbReference type="EMBL" id="MU825962">
    <property type="protein sequence ID" value="KAJ7381931.1"/>
    <property type="molecule type" value="Genomic_DNA"/>
</dbReference>
<keyword evidence="2 8" id="KW-0812">Transmembrane</keyword>
<dbReference type="GO" id="GO:0004930">
    <property type="term" value="F:G protein-coupled receptor activity"/>
    <property type="evidence" value="ECO:0007669"/>
    <property type="project" value="UniProtKB-KW"/>
</dbReference>
<protein>
    <recommendedName>
        <fullName evidence="9">G-protein coupled receptors family 1 profile domain-containing protein</fullName>
    </recommendedName>
</protein>
<organism evidence="10 11">
    <name type="scientific">Desmophyllum pertusum</name>
    <dbReference type="NCBI Taxonomy" id="174260"/>
    <lineage>
        <taxon>Eukaryota</taxon>
        <taxon>Metazoa</taxon>
        <taxon>Cnidaria</taxon>
        <taxon>Anthozoa</taxon>
        <taxon>Hexacorallia</taxon>
        <taxon>Scleractinia</taxon>
        <taxon>Caryophylliina</taxon>
        <taxon>Caryophylliidae</taxon>
        <taxon>Desmophyllum</taxon>
    </lineage>
</organism>
<gene>
    <name evidence="10" type="ORF">OS493_038235</name>
</gene>
<evidence type="ECO:0000313" key="11">
    <source>
        <dbReference type="Proteomes" id="UP001163046"/>
    </source>
</evidence>
<evidence type="ECO:0000313" key="10">
    <source>
        <dbReference type="EMBL" id="KAJ7381931.1"/>
    </source>
</evidence>